<sequence length="193" mass="22558">MESAIEKLRKYRDEDYHLHDEIIELWANILSECDLSILGDEKWLILEQVFKSALHCSKESMAHQCLERIEKQFEKTSPLLITLNAMYFESIEDFEKAEQICSTLIEENETDDIKKFLGLTNYLLHICRKSHGLPLTCLKLIEGYCQKITKCINDDNSLLNDMKNVLNEIKDLLQLIDLNDIHTAKINRITQVQ</sequence>
<dbReference type="EMBL" id="CAJNOT010000682">
    <property type="protein sequence ID" value="CAF1054537.1"/>
    <property type="molecule type" value="Genomic_DNA"/>
</dbReference>
<reference evidence="3" key="1">
    <citation type="submission" date="2021-02" db="EMBL/GenBank/DDBJ databases">
        <authorList>
            <person name="Nowell W R."/>
        </authorList>
    </citation>
    <scope>NUCLEOTIDE SEQUENCE</scope>
</reference>
<comment type="caution">
    <text evidence="3">The sequence shown here is derived from an EMBL/GenBank/DDBJ whole genome shotgun (WGS) entry which is preliminary data.</text>
</comment>
<dbReference type="InterPro" id="IPR039856">
    <property type="entry name" value="EMC2-like"/>
</dbReference>
<comment type="similarity">
    <text evidence="2">Belongs to the EMC2 family.</text>
</comment>
<evidence type="ECO:0000256" key="2">
    <source>
        <dbReference type="RuleBase" id="RU367091"/>
    </source>
</evidence>
<comment type="function">
    <text evidence="2">Part of the endoplasmic reticulum membrane protein complex (EMC) that enables the energy-independent insertion into endoplasmic reticulum membranes of newly synthesized membrane proteins.</text>
</comment>
<name>A0A814KRY5_9BILA</name>
<dbReference type="EMBL" id="CAJOBD010017614">
    <property type="protein sequence ID" value="CAF4223311.1"/>
    <property type="molecule type" value="Genomic_DNA"/>
</dbReference>
<evidence type="ECO:0000313" key="5">
    <source>
        <dbReference type="Proteomes" id="UP000663864"/>
    </source>
</evidence>
<dbReference type="PANTHER" id="PTHR12760">
    <property type="entry name" value="TETRATRICOPEPTIDE REPEAT PROTEIN"/>
    <property type="match status" value="1"/>
</dbReference>
<accession>A0A814KRY5</accession>
<proteinExistence type="inferred from homology"/>
<dbReference type="GO" id="GO:0072546">
    <property type="term" value="C:EMC complex"/>
    <property type="evidence" value="ECO:0007669"/>
    <property type="project" value="UniProtKB-UniRule"/>
</dbReference>
<gene>
    <name evidence="4" type="ORF">JBS370_LOCUS37542</name>
    <name evidence="3" type="ORF">ZHD862_LOCUS15236</name>
</gene>
<dbReference type="Proteomes" id="UP000663836">
    <property type="component" value="Unassembled WGS sequence"/>
</dbReference>
<keyword evidence="2" id="KW-0472">Membrane</keyword>
<evidence type="ECO:0000256" key="1">
    <source>
        <dbReference type="ARBA" id="ARBA00022803"/>
    </source>
</evidence>
<dbReference type="Proteomes" id="UP000663864">
    <property type="component" value="Unassembled WGS sequence"/>
</dbReference>
<evidence type="ECO:0000313" key="3">
    <source>
        <dbReference type="EMBL" id="CAF1054537.1"/>
    </source>
</evidence>
<evidence type="ECO:0000313" key="4">
    <source>
        <dbReference type="EMBL" id="CAF4223311.1"/>
    </source>
</evidence>
<keyword evidence="1" id="KW-0802">TPR repeat</keyword>
<comment type="subcellular location">
    <subcellularLocation>
        <location evidence="2">Endoplasmic reticulum membrane</location>
        <topology evidence="2">Peripheral membrane protein</topology>
        <orientation evidence="2">Cytoplasmic side</orientation>
    </subcellularLocation>
</comment>
<organism evidence="3 5">
    <name type="scientific">Rotaria sordida</name>
    <dbReference type="NCBI Taxonomy" id="392033"/>
    <lineage>
        <taxon>Eukaryota</taxon>
        <taxon>Metazoa</taxon>
        <taxon>Spiralia</taxon>
        <taxon>Gnathifera</taxon>
        <taxon>Rotifera</taxon>
        <taxon>Eurotatoria</taxon>
        <taxon>Bdelloidea</taxon>
        <taxon>Philodinida</taxon>
        <taxon>Philodinidae</taxon>
        <taxon>Rotaria</taxon>
    </lineage>
</organism>
<dbReference type="AlphaFoldDB" id="A0A814KRY5"/>
<comment type="subunit">
    <text evidence="2">Component of the ER membrane protein complex (EMC).</text>
</comment>
<protein>
    <recommendedName>
        <fullName evidence="2">ER membrane protein complex subunit 2</fullName>
    </recommendedName>
</protein>
<keyword evidence="2" id="KW-0256">Endoplasmic reticulum</keyword>